<sequence length="195" mass="20421">MPPRTHAVAALALVAGIALAGCDASPAPLDPRSEPLEVTVDLGPLAFTVEAPDDLSTPDPDDPAEDATAVPGCWTASYELGGRLMPSGADDDSTRITFGVSQDGCPDDSALNGRFPAWASTAQLPDDAELVDLGAQFASVHRFTVDYEQCTNECYGELYTVYFAELPGGETFFTYVAGLDETAAEEILATLAVVT</sequence>
<evidence type="ECO:0000256" key="1">
    <source>
        <dbReference type="SAM" id="MobiDB-lite"/>
    </source>
</evidence>
<dbReference type="Proteomes" id="UP000245166">
    <property type="component" value="Unassembled WGS sequence"/>
</dbReference>
<feature type="chain" id="PRO_5038666296" description="Lipoprotein" evidence="2">
    <location>
        <begin position="21"/>
        <end position="195"/>
    </location>
</feature>
<comment type="caution">
    <text evidence="3">The sequence shown here is derived from an EMBL/GenBank/DDBJ whole genome shotgun (WGS) entry which is preliminary data.</text>
</comment>
<dbReference type="EMBL" id="PYHR01000002">
    <property type="protein sequence ID" value="PWD51799.1"/>
    <property type="molecule type" value="Genomic_DNA"/>
</dbReference>
<feature type="region of interest" description="Disordered" evidence="1">
    <location>
        <begin position="50"/>
        <end position="69"/>
    </location>
</feature>
<gene>
    <name evidence="3" type="ORF">C8046_15250</name>
</gene>
<keyword evidence="4" id="KW-1185">Reference proteome</keyword>
<dbReference type="OrthoDB" id="5198388at2"/>
<name>A0A2U1ZXT9_9MICO</name>
<dbReference type="AlphaFoldDB" id="A0A2U1ZXT9"/>
<accession>A0A2U1ZXT9</accession>
<dbReference type="PROSITE" id="PS51257">
    <property type="entry name" value="PROKAR_LIPOPROTEIN"/>
    <property type="match status" value="1"/>
</dbReference>
<evidence type="ECO:0000313" key="3">
    <source>
        <dbReference type="EMBL" id="PWD51799.1"/>
    </source>
</evidence>
<evidence type="ECO:0000313" key="4">
    <source>
        <dbReference type="Proteomes" id="UP000245166"/>
    </source>
</evidence>
<reference evidence="3 4" key="1">
    <citation type="submission" date="2018-03" db="EMBL/GenBank/DDBJ databases">
        <title>Genome assembly of novel Miniimonas species PCH200.</title>
        <authorList>
            <person name="Thakur V."/>
            <person name="Kumar V."/>
            <person name="Singh D."/>
        </authorList>
    </citation>
    <scope>NUCLEOTIDE SEQUENCE [LARGE SCALE GENOMIC DNA]</scope>
    <source>
        <strain evidence="3 4">PCH200</strain>
    </source>
</reference>
<feature type="signal peptide" evidence="2">
    <location>
        <begin position="1"/>
        <end position="20"/>
    </location>
</feature>
<organism evidence="3 4">
    <name type="scientific">Serinibacter arcticus</name>
    <dbReference type="NCBI Taxonomy" id="1655435"/>
    <lineage>
        <taxon>Bacteria</taxon>
        <taxon>Bacillati</taxon>
        <taxon>Actinomycetota</taxon>
        <taxon>Actinomycetes</taxon>
        <taxon>Micrococcales</taxon>
        <taxon>Beutenbergiaceae</taxon>
        <taxon>Serinibacter</taxon>
    </lineage>
</organism>
<keyword evidence="2" id="KW-0732">Signal</keyword>
<dbReference type="RefSeq" id="WP_109230180.1">
    <property type="nucleotide sequence ID" value="NZ_PYHR01000002.1"/>
</dbReference>
<proteinExistence type="predicted"/>
<evidence type="ECO:0000256" key="2">
    <source>
        <dbReference type="SAM" id="SignalP"/>
    </source>
</evidence>
<protein>
    <recommendedName>
        <fullName evidence="5">Lipoprotein</fullName>
    </recommendedName>
</protein>
<evidence type="ECO:0008006" key="5">
    <source>
        <dbReference type="Google" id="ProtNLM"/>
    </source>
</evidence>